<evidence type="ECO:0000256" key="10">
    <source>
        <dbReference type="SAM" id="Coils"/>
    </source>
</evidence>
<feature type="chain" id="PRO_5011567324" evidence="12">
    <location>
        <begin position="40"/>
        <end position="736"/>
    </location>
</feature>
<keyword evidence="10" id="KW-0175">Coiled coil</keyword>
<dbReference type="EMBL" id="FOWZ01000001">
    <property type="protein sequence ID" value="SFO85506.1"/>
    <property type="molecule type" value="Genomic_DNA"/>
</dbReference>
<dbReference type="InterPro" id="IPR037066">
    <property type="entry name" value="Plug_dom_sf"/>
</dbReference>
<gene>
    <name evidence="15" type="ORF">SAMN04488060_0318</name>
</gene>
<dbReference type="PANTHER" id="PTHR30069">
    <property type="entry name" value="TONB-DEPENDENT OUTER MEMBRANE RECEPTOR"/>
    <property type="match status" value="1"/>
</dbReference>
<comment type="subcellular location">
    <subcellularLocation>
        <location evidence="1 8">Cell outer membrane</location>
        <topology evidence="1 8">Multi-pass membrane protein</topology>
    </subcellularLocation>
</comment>
<dbReference type="Gene3D" id="2.40.170.20">
    <property type="entry name" value="TonB-dependent receptor, beta-barrel domain"/>
    <property type="match status" value="1"/>
</dbReference>
<dbReference type="Proteomes" id="UP000199331">
    <property type="component" value="Unassembled WGS sequence"/>
</dbReference>
<dbReference type="GO" id="GO:0044718">
    <property type="term" value="P:siderophore transmembrane transport"/>
    <property type="evidence" value="ECO:0007669"/>
    <property type="project" value="TreeGrafter"/>
</dbReference>
<dbReference type="InterPro" id="IPR039426">
    <property type="entry name" value="TonB-dep_rcpt-like"/>
</dbReference>
<comment type="similarity">
    <text evidence="8 9">Belongs to the TonB-dependent receptor family.</text>
</comment>
<evidence type="ECO:0000256" key="12">
    <source>
        <dbReference type="SAM" id="SignalP"/>
    </source>
</evidence>
<evidence type="ECO:0000256" key="1">
    <source>
        <dbReference type="ARBA" id="ARBA00004571"/>
    </source>
</evidence>
<name>A0A1I5KLH0_9SPHN</name>
<dbReference type="STRING" id="604088.SAMN04488060_0318"/>
<protein>
    <submittedName>
        <fullName evidence="15">Iron complex outermembrane recepter protein</fullName>
    </submittedName>
</protein>
<keyword evidence="5 9" id="KW-0798">TonB box</keyword>
<evidence type="ECO:0000256" key="2">
    <source>
        <dbReference type="ARBA" id="ARBA00022448"/>
    </source>
</evidence>
<evidence type="ECO:0000256" key="6">
    <source>
        <dbReference type="ARBA" id="ARBA00023136"/>
    </source>
</evidence>
<keyword evidence="16" id="KW-1185">Reference proteome</keyword>
<keyword evidence="7 8" id="KW-0998">Cell outer membrane</keyword>
<proteinExistence type="inferred from homology"/>
<dbReference type="PANTHER" id="PTHR30069:SF40">
    <property type="entry name" value="TONB-DEPENDENT RECEPTOR NMB0964-RELATED"/>
    <property type="match status" value="1"/>
</dbReference>
<dbReference type="Pfam" id="PF07715">
    <property type="entry name" value="Plug"/>
    <property type="match status" value="1"/>
</dbReference>
<dbReference type="GO" id="GO:0009279">
    <property type="term" value="C:cell outer membrane"/>
    <property type="evidence" value="ECO:0007669"/>
    <property type="project" value="UniProtKB-SubCell"/>
</dbReference>
<keyword evidence="3 8" id="KW-1134">Transmembrane beta strand</keyword>
<evidence type="ECO:0000313" key="15">
    <source>
        <dbReference type="EMBL" id="SFO85506.1"/>
    </source>
</evidence>
<feature type="coiled-coil region" evidence="10">
    <location>
        <begin position="246"/>
        <end position="282"/>
    </location>
</feature>
<evidence type="ECO:0000256" key="8">
    <source>
        <dbReference type="PROSITE-ProRule" id="PRU01360"/>
    </source>
</evidence>
<keyword evidence="2 8" id="KW-0813">Transport</keyword>
<dbReference type="InterPro" id="IPR036942">
    <property type="entry name" value="Beta-barrel_TonB_sf"/>
</dbReference>
<feature type="region of interest" description="Disordered" evidence="11">
    <location>
        <begin position="326"/>
        <end position="347"/>
    </location>
</feature>
<evidence type="ECO:0000256" key="11">
    <source>
        <dbReference type="SAM" id="MobiDB-lite"/>
    </source>
</evidence>
<evidence type="ECO:0000256" key="3">
    <source>
        <dbReference type="ARBA" id="ARBA00022452"/>
    </source>
</evidence>
<feature type="domain" description="TonB-dependent receptor plug" evidence="14">
    <location>
        <begin position="78"/>
        <end position="181"/>
    </location>
</feature>
<feature type="domain" description="TonB-dependent receptor-like beta-barrel" evidence="13">
    <location>
        <begin position="349"/>
        <end position="689"/>
    </location>
</feature>
<feature type="signal peptide" evidence="12">
    <location>
        <begin position="1"/>
        <end position="39"/>
    </location>
</feature>
<keyword evidence="12" id="KW-0732">Signal</keyword>
<dbReference type="SUPFAM" id="SSF56935">
    <property type="entry name" value="Porins"/>
    <property type="match status" value="1"/>
</dbReference>
<reference evidence="16" key="1">
    <citation type="submission" date="2016-10" db="EMBL/GenBank/DDBJ databases">
        <authorList>
            <person name="Varghese N."/>
            <person name="Submissions S."/>
        </authorList>
    </citation>
    <scope>NUCLEOTIDE SEQUENCE [LARGE SCALE GENOMIC DNA]</scope>
    <source>
        <strain evidence="16">CGMCC 1.7715</strain>
    </source>
</reference>
<organism evidence="15 16">
    <name type="scientific">Qipengyuania nanhaisediminis</name>
    <dbReference type="NCBI Taxonomy" id="604088"/>
    <lineage>
        <taxon>Bacteria</taxon>
        <taxon>Pseudomonadati</taxon>
        <taxon>Pseudomonadota</taxon>
        <taxon>Alphaproteobacteria</taxon>
        <taxon>Sphingomonadales</taxon>
        <taxon>Erythrobacteraceae</taxon>
        <taxon>Qipengyuania</taxon>
    </lineage>
</organism>
<dbReference type="GO" id="GO:0015344">
    <property type="term" value="F:siderophore uptake transmembrane transporter activity"/>
    <property type="evidence" value="ECO:0007669"/>
    <property type="project" value="TreeGrafter"/>
</dbReference>
<evidence type="ECO:0000256" key="7">
    <source>
        <dbReference type="ARBA" id="ARBA00023237"/>
    </source>
</evidence>
<accession>A0A1I5KLH0</accession>
<evidence type="ECO:0000313" key="16">
    <source>
        <dbReference type="Proteomes" id="UP000199331"/>
    </source>
</evidence>
<evidence type="ECO:0000256" key="9">
    <source>
        <dbReference type="RuleBase" id="RU003357"/>
    </source>
</evidence>
<keyword evidence="4 8" id="KW-0812">Transmembrane</keyword>
<keyword evidence="6 8" id="KW-0472">Membrane</keyword>
<evidence type="ECO:0000259" key="13">
    <source>
        <dbReference type="Pfam" id="PF00593"/>
    </source>
</evidence>
<dbReference type="AlphaFoldDB" id="A0A1I5KLH0"/>
<sequence length="736" mass="79886">MTRFRCYVRDMLYQTKAAKRALFASLSTLALVATAPAAAQDTDTQPAESEDVIDDVHDRRMDSRSVIIVTAAGLRQFDLLAGTSVIEGATLDANLDGQLGEVLADVPGVTATGFAPGASRPILRGFSGERVKVLVDGIGAIDVSNTSADHAVSIDPLTAESIEVLRGPAVLLYGSQAIGGAVNVIDKRIPRRVPNEAVHVDAIVRADTASDLREAGASIDVPLGGGFVTHFDGSYRTTDDLSVPGFVLSENLRSELLEEADEEEEEGEFEEAEELREAALASGTLFNSATETWTANGGFAFFRDNSHLGVSVGVYDTFYGVPIRPGAGHHHGEEEEGGEAELEEEGPETVNIGLRQYRADLRGDIALGEGMFERLRVRAGYSDYTHTEFEGDEVGTTFDVQGMEARAELIQNPNGRWRGSLGLQYYFRDFFAEGEEAYVAPNRTEQISLFALQEYGDGPIQLEGALRYEATNVDSVPLGVERDFDAFSGAIGLAYDGPQAFRAGVNLSRVARAPSAEELFSNGPHIATQQFEIGDVDLGIERAWGAEIFARGRLGDVEFSVAAFKNWFDDYIYLSETGEEEDELPVFEYLQQDATYQGIEGELIWRFLDTGNFALTADLRGELVDAELSDGSNVPRIPPLSLMGALEASTGSFDLRGEVEWVDSQDEVAAFETPTDGFTFVNAIATWRPIAANPSISVIVKAENIFDVTGRRHASFTKDFVPMAGRNFSASLRLSY</sequence>
<evidence type="ECO:0000256" key="4">
    <source>
        <dbReference type="ARBA" id="ARBA00022692"/>
    </source>
</evidence>
<dbReference type="InterPro" id="IPR000531">
    <property type="entry name" value="Beta-barrel_TonB"/>
</dbReference>
<dbReference type="PROSITE" id="PS52016">
    <property type="entry name" value="TONB_DEPENDENT_REC_3"/>
    <property type="match status" value="1"/>
</dbReference>
<evidence type="ECO:0000259" key="14">
    <source>
        <dbReference type="Pfam" id="PF07715"/>
    </source>
</evidence>
<dbReference type="InterPro" id="IPR012910">
    <property type="entry name" value="Plug_dom"/>
</dbReference>
<feature type="compositionally biased region" description="Acidic residues" evidence="11">
    <location>
        <begin position="334"/>
        <end position="347"/>
    </location>
</feature>
<dbReference type="Gene3D" id="2.170.130.10">
    <property type="entry name" value="TonB-dependent receptor, plug domain"/>
    <property type="match status" value="1"/>
</dbReference>
<evidence type="ECO:0000256" key="5">
    <source>
        <dbReference type="ARBA" id="ARBA00023077"/>
    </source>
</evidence>
<dbReference type="Pfam" id="PF00593">
    <property type="entry name" value="TonB_dep_Rec_b-barrel"/>
    <property type="match status" value="1"/>
</dbReference>